<dbReference type="SUPFAM" id="SSF51126">
    <property type="entry name" value="Pectin lyase-like"/>
    <property type="match status" value="2"/>
</dbReference>
<dbReference type="EMBL" id="JAPMOS010000012">
    <property type="protein sequence ID" value="KAJ4460574.1"/>
    <property type="molecule type" value="Genomic_DNA"/>
</dbReference>
<proteinExistence type="predicted"/>
<feature type="chain" id="PRO_5047520512" description="Right handed beta helix domain-containing protein" evidence="1">
    <location>
        <begin position="33"/>
        <end position="600"/>
    </location>
</feature>
<dbReference type="InterPro" id="IPR011050">
    <property type="entry name" value="Pectin_lyase_fold/virulence"/>
</dbReference>
<dbReference type="Gene3D" id="2.160.20.10">
    <property type="entry name" value="Single-stranded right-handed beta-helix, Pectin lyase-like"/>
    <property type="match status" value="1"/>
</dbReference>
<protein>
    <recommendedName>
        <fullName evidence="4">Right handed beta helix domain-containing protein</fullName>
    </recommendedName>
</protein>
<dbReference type="PANTHER" id="PTHR11319:SF35">
    <property type="entry name" value="OUTER MEMBRANE PROTEIN PMPC-RELATED"/>
    <property type="match status" value="1"/>
</dbReference>
<dbReference type="InterPro" id="IPR006626">
    <property type="entry name" value="PbH1"/>
</dbReference>
<evidence type="ECO:0000313" key="3">
    <source>
        <dbReference type="Proteomes" id="UP001141327"/>
    </source>
</evidence>
<gene>
    <name evidence="2" type="ORF">PAPYR_3208</name>
</gene>
<comment type="caution">
    <text evidence="2">The sequence shown here is derived from an EMBL/GenBank/DDBJ whole genome shotgun (WGS) entry which is preliminary data.</text>
</comment>
<keyword evidence="3" id="KW-1185">Reference proteome</keyword>
<evidence type="ECO:0000256" key="1">
    <source>
        <dbReference type="SAM" id="SignalP"/>
    </source>
</evidence>
<accession>A0ABQ8UN16</accession>
<dbReference type="Proteomes" id="UP001141327">
    <property type="component" value="Unassembled WGS sequence"/>
</dbReference>
<dbReference type="PANTHER" id="PTHR11319">
    <property type="entry name" value="G PROTEIN-COUPLED RECEPTOR-RELATED"/>
    <property type="match status" value="1"/>
</dbReference>
<dbReference type="SMART" id="SM00710">
    <property type="entry name" value="PbH1"/>
    <property type="match status" value="7"/>
</dbReference>
<reference evidence="2" key="1">
    <citation type="journal article" date="2022" name="bioRxiv">
        <title>Genomics of Preaxostyla Flagellates Illuminates Evolutionary Transitions and the Path Towards Mitochondrial Loss.</title>
        <authorList>
            <person name="Novak L.V.F."/>
            <person name="Treitli S.C."/>
            <person name="Pyrih J."/>
            <person name="Halakuc P."/>
            <person name="Pipaliya S.V."/>
            <person name="Vacek V."/>
            <person name="Brzon O."/>
            <person name="Soukal P."/>
            <person name="Eme L."/>
            <person name="Dacks J.B."/>
            <person name="Karnkowska A."/>
            <person name="Elias M."/>
            <person name="Hampl V."/>
        </authorList>
    </citation>
    <scope>NUCLEOTIDE SEQUENCE</scope>
    <source>
        <strain evidence="2">RCP-MX</strain>
    </source>
</reference>
<evidence type="ECO:0008006" key="4">
    <source>
        <dbReference type="Google" id="ProtNLM"/>
    </source>
</evidence>
<dbReference type="InterPro" id="IPR012334">
    <property type="entry name" value="Pectin_lyas_fold"/>
</dbReference>
<name>A0ABQ8UN16_9EUKA</name>
<feature type="signal peptide" evidence="1">
    <location>
        <begin position="1"/>
        <end position="32"/>
    </location>
</feature>
<evidence type="ECO:0000313" key="2">
    <source>
        <dbReference type="EMBL" id="KAJ4460574.1"/>
    </source>
</evidence>
<organism evidence="2 3">
    <name type="scientific">Paratrimastix pyriformis</name>
    <dbReference type="NCBI Taxonomy" id="342808"/>
    <lineage>
        <taxon>Eukaryota</taxon>
        <taxon>Metamonada</taxon>
        <taxon>Preaxostyla</taxon>
        <taxon>Paratrimastigidae</taxon>
        <taxon>Paratrimastix</taxon>
    </lineage>
</organism>
<keyword evidence="1" id="KW-0732">Signal</keyword>
<sequence>MRGARSMWPPLRLFAPLSLLILLFLFSGEAAALRTIFASLEGHDTPSCGSFNEPCGSLRYSIAFFNGETSGGELILMPGTYRGPNNTELAFPPVPLTIRAYSSPVVLDCQKSCENSLFTFSTTDAAPVAYTVQGLSFINAPSQRIVNGGGAIQAQGPLDLTIDGCNFTSCGSVPLLKGGAVYGLKLASLRITGSGFFANMATQGGAVTTDQVARVEIADTKFLENQASVVDGGAVLLMNPDEFLLRRCRFEGNYAQKAVGGLSVWEGDNGRVEDSLFTKNFAQEGDVGAILIGLWAACGLPGIITGLLGPQVACRWTALSQSGIDIGLHREHGRVGGGPRDLFSTRVTVTGCLFEGNHVDMKGGGMLVDSSTDVAIAGCRFAHNKATLVGGGLHLDGSSHVSLAQSAFLHNEAEEGGALRIAACQDLNLTQLNLTANVAGSGGGACLIRLTDLALHECAFEGNLGYEDGGALWIVAGEGYNITRNRFLRNKSIAGGAVYVQLSGQPLRGQPGRHGRGHHLLRGSRLAVSNATFIAITSATGRSSTGRTSPLSGQRSGYSGGAIFVFGSETRCLHRAWFLSNQASGAVRQPADPVTAPARP</sequence>